<dbReference type="GO" id="GO:0007165">
    <property type="term" value="P:signal transduction"/>
    <property type="evidence" value="ECO:0007669"/>
    <property type="project" value="TreeGrafter"/>
</dbReference>
<feature type="region of interest" description="Disordered" evidence="1">
    <location>
        <begin position="431"/>
        <end position="455"/>
    </location>
</feature>
<feature type="domain" description="PH" evidence="2">
    <location>
        <begin position="4"/>
        <end position="121"/>
    </location>
</feature>
<dbReference type="SUPFAM" id="SSF50729">
    <property type="entry name" value="PH domain-like"/>
    <property type="match status" value="1"/>
</dbReference>
<evidence type="ECO:0000256" key="1">
    <source>
        <dbReference type="SAM" id="MobiDB-lite"/>
    </source>
</evidence>
<dbReference type="PROSITE" id="PS50003">
    <property type="entry name" value="PH_DOMAIN"/>
    <property type="match status" value="1"/>
</dbReference>
<name>A0A7E5VI07_TRINI</name>
<dbReference type="PANTHER" id="PTHR45960:SF2">
    <property type="entry name" value="PROTEIN DAUGHTER OF SEVENLESS"/>
    <property type="match status" value="1"/>
</dbReference>
<dbReference type="CTD" id="38321"/>
<protein>
    <submittedName>
        <fullName evidence="4">Uncharacterized protein LOC113494031 isoform X1</fullName>
    </submittedName>
</protein>
<dbReference type="InterPro" id="IPR011993">
    <property type="entry name" value="PH-like_dom_sf"/>
</dbReference>
<dbReference type="RefSeq" id="XP_026727952.1">
    <property type="nucleotide sequence ID" value="XM_026872151.1"/>
</dbReference>
<dbReference type="Pfam" id="PF00169">
    <property type="entry name" value="PH"/>
    <property type="match status" value="1"/>
</dbReference>
<dbReference type="SMART" id="SM00233">
    <property type="entry name" value="PH"/>
    <property type="match status" value="1"/>
</dbReference>
<dbReference type="GO" id="GO:0035591">
    <property type="term" value="F:signaling adaptor activity"/>
    <property type="evidence" value="ECO:0007669"/>
    <property type="project" value="TreeGrafter"/>
</dbReference>
<organism evidence="3 4">
    <name type="scientific">Trichoplusia ni</name>
    <name type="common">Cabbage looper</name>
    <dbReference type="NCBI Taxonomy" id="7111"/>
    <lineage>
        <taxon>Eukaryota</taxon>
        <taxon>Metazoa</taxon>
        <taxon>Ecdysozoa</taxon>
        <taxon>Arthropoda</taxon>
        <taxon>Hexapoda</taxon>
        <taxon>Insecta</taxon>
        <taxon>Pterygota</taxon>
        <taxon>Neoptera</taxon>
        <taxon>Endopterygota</taxon>
        <taxon>Lepidoptera</taxon>
        <taxon>Glossata</taxon>
        <taxon>Ditrysia</taxon>
        <taxon>Noctuoidea</taxon>
        <taxon>Noctuidae</taxon>
        <taxon>Plusiinae</taxon>
        <taxon>Trichoplusia</taxon>
    </lineage>
</organism>
<feature type="region of interest" description="Disordered" evidence="1">
    <location>
        <begin position="246"/>
        <end position="356"/>
    </location>
</feature>
<dbReference type="AlphaFoldDB" id="A0A7E5VI07"/>
<feature type="compositionally biased region" description="Low complexity" evidence="1">
    <location>
        <begin position="316"/>
        <end position="335"/>
    </location>
</feature>
<gene>
    <name evidence="4" type="primary">LOC113494031</name>
</gene>
<sequence>MSRNTVHEGWLTKSPPNRRIWRTRWRRRWFSLRQSGELPGQYFLDYYADRNCRRLKGTIDLDLCEQVDAGLRMERNSHAPFNPKIRGSVFTIQTQRRTYHLEADCESEMEKWVDAICRVCGLRSTQESSPVKVVDNYQNNVSTVSALTDHYECPDGTGPYIPISECITGVRAQDEQRAFTFDPKNIMMSTRIEGQQLYSSQSHFRLNTAELSENESNLSDEEEVSLHASHQNIHWSVTKSFTKLTVTPKKNGGSEDGPPVPPRPPKTFATLSTRTRDAPLKDPFQGPKIQEPPETSAHENALHQQQQHPPLHHPQQHQQQQQLHQQQQQQQQQQQRLRVPRRMSQGAPTSPGRLLVPVLRTTDDEEETSPGHASMQYCNLPSLPPAVDRALKPRHSSVSVGHINAIMAQGGSQHADETKPDVLQYLDLDLHTSKPPQSKGADQRSTVDVNHGKSLSAVESDSAYKTVDFLKTEAFNITRQDAEASRSFQY</sequence>
<evidence type="ECO:0000313" key="4">
    <source>
        <dbReference type="RefSeq" id="XP_026727952.1"/>
    </source>
</evidence>
<dbReference type="InterPro" id="IPR001849">
    <property type="entry name" value="PH_domain"/>
</dbReference>
<dbReference type="PANTHER" id="PTHR45960">
    <property type="entry name" value="GRB2-ASSOCIATED-BINDING PROTEIN"/>
    <property type="match status" value="1"/>
</dbReference>
<reference evidence="4" key="1">
    <citation type="submission" date="2025-08" db="UniProtKB">
        <authorList>
            <consortium name="RefSeq"/>
        </authorList>
    </citation>
    <scope>IDENTIFICATION</scope>
</reference>
<dbReference type="Gene3D" id="2.30.29.30">
    <property type="entry name" value="Pleckstrin-homology domain (PH domain)/Phosphotyrosine-binding domain (PTB)"/>
    <property type="match status" value="1"/>
</dbReference>
<evidence type="ECO:0000259" key="2">
    <source>
        <dbReference type="PROSITE" id="PS50003"/>
    </source>
</evidence>
<dbReference type="OrthoDB" id="67516at2759"/>
<dbReference type="KEGG" id="tnl:113494031"/>
<proteinExistence type="predicted"/>
<accession>A0A7E5VI07</accession>
<dbReference type="Proteomes" id="UP000322000">
    <property type="component" value="Chromosome 5"/>
</dbReference>
<dbReference type="InParanoid" id="A0A7E5VI07"/>
<dbReference type="FunCoup" id="A0A7E5VI07">
    <property type="interactions" value="263"/>
</dbReference>
<dbReference type="GO" id="GO:0005737">
    <property type="term" value="C:cytoplasm"/>
    <property type="evidence" value="ECO:0007669"/>
    <property type="project" value="TreeGrafter"/>
</dbReference>
<dbReference type="InterPro" id="IPR046355">
    <property type="entry name" value="Gab1-4-like"/>
</dbReference>
<keyword evidence="3" id="KW-1185">Reference proteome</keyword>
<dbReference type="GeneID" id="113494031"/>
<evidence type="ECO:0000313" key="3">
    <source>
        <dbReference type="Proteomes" id="UP000322000"/>
    </source>
</evidence>